<dbReference type="OrthoDB" id="2898509at2759"/>
<dbReference type="InterPro" id="IPR052228">
    <property type="entry name" value="Sec_Metab_Biosynth_Oxidored"/>
</dbReference>
<dbReference type="eggNOG" id="KOG1208">
    <property type="taxonomic scope" value="Eukaryota"/>
</dbReference>
<dbReference type="GeneID" id="19469366"/>
<dbReference type="RefSeq" id="XP_008078560.1">
    <property type="nucleotide sequence ID" value="XM_008080369.1"/>
</dbReference>
<dbReference type="InterPro" id="IPR036291">
    <property type="entry name" value="NAD(P)-bd_dom_sf"/>
</dbReference>
<dbReference type="Gene3D" id="3.40.50.720">
    <property type="entry name" value="NAD(P)-binding Rossmann-like Domain"/>
    <property type="match status" value="1"/>
</dbReference>
<gene>
    <name evidence="2" type="ORF">GLAREA_10319</name>
</gene>
<dbReference type="HOGENOM" id="CLU_044999_0_0_1"/>
<reference evidence="2 3" key="1">
    <citation type="journal article" date="2013" name="BMC Genomics">
        <title>Genomics-driven discovery of the pneumocandin biosynthetic gene cluster in the fungus Glarea lozoyensis.</title>
        <authorList>
            <person name="Chen L."/>
            <person name="Yue Q."/>
            <person name="Zhang X."/>
            <person name="Xiang M."/>
            <person name="Wang C."/>
            <person name="Li S."/>
            <person name="Che Y."/>
            <person name="Ortiz-Lopez F.J."/>
            <person name="Bills G.F."/>
            <person name="Liu X."/>
            <person name="An Z."/>
        </authorList>
    </citation>
    <scope>NUCLEOTIDE SEQUENCE [LARGE SCALE GENOMIC DNA]</scope>
    <source>
        <strain evidence="3">ATCC 20868 / MF5171</strain>
    </source>
</reference>
<proteinExistence type="predicted"/>
<dbReference type="OMA" id="SFIHKYP"/>
<sequence length="342" mass="37142">MVNIKAIRVSNAALKDSKYGSDLVGVFVGATSGIGMGTLKQFAKLTKSPKAYIAVRSIQAATPLLRELEASNPDGTFILHQTEISLMKNVDTMCDEIKAKEEKVDIVFVSPGYLSFDDRNDSIEGIDIPHALRYYTRFRFIHDLLPLLKKSSNPRVISILAGGQESPIDLTDLEMRKDFSMMKAAKNGTTQTTLAFEELAKQNPTISFIHKYPGFVNTGVVARLMDTTAGVLWVPAQLFKYTILPLINVFLSMSVEEAGERGLFLATSAMFPSTRGGGIGVPLPTGLSVAKDSGDGNGVYLLGATDDVQPITPALRALREARGPAIVWESTLGIWERALGRS</sequence>
<dbReference type="Proteomes" id="UP000016922">
    <property type="component" value="Unassembled WGS sequence"/>
</dbReference>
<dbReference type="SUPFAM" id="SSF51735">
    <property type="entry name" value="NAD(P)-binding Rossmann-fold domains"/>
    <property type="match status" value="1"/>
</dbReference>
<dbReference type="PANTHER" id="PTHR47534">
    <property type="entry name" value="YALI0E05731P"/>
    <property type="match status" value="1"/>
</dbReference>
<organism evidence="2 3">
    <name type="scientific">Glarea lozoyensis (strain ATCC 20868 / MF5171)</name>
    <dbReference type="NCBI Taxonomy" id="1116229"/>
    <lineage>
        <taxon>Eukaryota</taxon>
        <taxon>Fungi</taxon>
        <taxon>Dikarya</taxon>
        <taxon>Ascomycota</taxon>
        <taxon>Pezizomycotina</taxon>
        <taxon>Leotiomycetes</taxon>
        <taxon>Helotiales</taxon>
        <taxon>Helotiaceae</taxon>
        <taxon>Glarea</taxon>
    </lineage>
</organism>
<dbReference type="AlphaFoldDB" id="S3DA52"/>
<dbReference type="EMBL" id="KE145356">
    <property type="protein sequence ID" value="EPE34625.1"/>
    <property type="molecule type" value="Genomic_DNA"/>
</dbReference>
<dbReference type="Pfam" id="PF00106">
    <property type="entry name" value="adh_short"/>
    <property type="match status" value="1"/>
</dbReference>
<name>S3DA52_GLAL2</name>
<dbReference type="InterPro" id="IPR002347">
    <property type="entry name" value="SDR_fam"/>
</dbReference>
<accession>S3DA52</accession>
<evidence type="ECO:0000256" key="1">
    <source>
        <dbReference type="ARBA" id="ARBA00023002"/>
    </source>
</evidence>
<evidence type="ECO:0000313" key="2">
    <source>
        <dbReference type="EMBL" id="EPE34625.1"/>
    </source>
</evidence>
<dbReference type="KEGG" id="glz:GLAREA_10319"/>
<keyword evidence="3" id="KW-1185">Reference proteome</keyword>
<keyword evidence="1" id="KW-0560">Oxidoreductase</keyword>
<protein>
    <submittedName>
        <fullName evidence="2">NAD(P)-binding Rossmann-fold containing protein</fullName>
    </submittedName>
</protein>
<dbReference type="PANTHER" id="PTHR47534:SF3">
    <property type="entry name" value="ALCOHOL DEHYDROGENASE-LIKE C-TERMINAL DOMAIN-CONTAINING PROTEIN"/>
    <property type="match status" value="1"/>
</dbReference>
<dbReference type="GO" id="GO:0016491">
    <property type="term" value="F:oxidoreductase activity"/>
    <property type="evidence" value="ECO:0007669"/>
    <property type="project" value="UniProtKB-KW"/>
</dbReference>
<evidence type="ECO:0000313" key="3">
    <source>
        <dbReference type="Proteomes" id="UP000016922"/>
    </source>
</evidence>